<evidence type="ECO:0000259" key="2">
    <source>
        <dbReference type="Pfam" id="PF01052"/>
    </source>
</evidence>
<dbReference type="RefSeq" id="WP_157791693.1">
    <property type="nucleotide sequence ID" value="NZ_OBEA01000007.1"/>
</dbReference>
<keyword evidence="3" id="KW-0969">Cilium</keyword>
<dbReference type="Pfam" id="PF01052">
    <property type="entry name" value="FliMN_C"/>
    <property type="match status" value="1"/>
</dbReference>
<keyword evidence="3" id="KW-0966">Cell projection</keyword>
<dbReference type="SUPFAM" id="SSF101801">
    <property type="entry name" value="Surface presentation of antigens (SPOA)"/>
    <property type="match status" value="1"/>
</dbReference>
<evidence type="ECO:0000313" key="3">
    <source>
        <dbReference type="EMBL" id="SNY58068.1"/>
    </source>
</evidence>
<dbReference type="AlphaFoldDB" id="A0A285JCT2"/>
<accession>A0A285JCT2</accession>
<proteinExistence type="predicted"/>
<sequence>MSPDKALRLSLSKSADELLDLPLVVLSCTYDFLTAEELSEHLSDEALLILLDGAQRVPGALMLDLNATSALVEQNTMGRVSPLQPEARATTTTDAALVGPLIDDVFLRIAMMLEGDRSAAWMTGYTFGVRLENVRLLTLALETPEFHVFRLHIEFGNTRQGEMLIALPDRSHLPAPEHEGEAAGGGATVGDAVMAAPASIEAVLHRVTMPFAKVRGLAAGDVIEIPRETLEQTRLETPGEDGRKTCLGKVRLGQMNGFRAVRLTMAGLAEARAAAEAAQEGGGGGLSLDFDAPEAEALPDLPAFDDLPDPEDASPDLGELPDLSDLPELAQEDDESGAGDFPAVGGLPDLPDLSDLPELNAEDGGDEDGGFPSMSLADLPDLED</sequence>
<keyword evidence="3" id="KW-0282">Flagellum</keyword>
<evidence type="ECO:0000256" key="1">
    <source>
        <dbReference type="SAM" id="MobiDB-lite"/>
    </source>
</evidence>
<protein>
    <submittedName>
        <fullName evidence="3">Flagellar motor switch protein FliM</fullName>
    </submittedName>
</protein>
<dbReference type="Gene3D" id="2.30.330.10">
    <property type="entry name" value="SpoA-like"/>
    <property type="match status" value="1"/>
</dbReference>
<feature type="compositionally biased region" description="Low complexity" evidence="1">
    <location>
        <begin position="347"/>
        <end position="359"/>
    </location>
</feature>
<feature type="region of interest" description="Disordered" evidence="1">
    <location>
        <begin position="299"/>
        <end position="384"/>
    </location>
</feature>
<reference evidence="3 4" key="1">
    <citation type="submission" date="2017-09" db="EMBL/GenBank/DDBJ databases">
        <authorList>
            <person name="Ehlers B."/>
            <person name="Leendertz F.H."/>
        </authorList>
    </citation>
    <scope>NUCLEOTIDE SEQUENCE [LARGE SCALE GENOMIC DNA]</scope>
    <source>
        <strain evidence="3 4">CGMCC 1.12662</strain>
    </source>
</reference>
<feature type="compositionally biased region" description="Acidic residues" evidence="1">
    <location>
        <begin position="360"/>
        <end position="369"/>
    </location>
</feature>
<feature type="domain" description="Flagellar motor switch protein FliN-like C-terminal" evidence="2">
    <location>
        <begin position="192"/>
        <end position="264"/>
    </location>
</feature>
<dbReference type="EMBL" id="OBEA01000007">
    <property type="protein sequence ID" value="SNY58068.1"/>
    <property type="molecule type" value="Genomic_DNA"/>
</dbReference>
<dbReference type="OrthoDB" id="7824563at2"/>
<evidence type="ECO:0000313" key="4">
    <source>
        <dbReference type="Proteomes" id="UP000231655"/>
    </source>
</evidence>
<gene>
    <name evidence="3" type="ORF">SAMN06297129_3507</name>
</gene>
<organism evidence="3 4">
    <name type="scientific">Pseudooceanicola antarcticus</name>
    <dbReference type="NCBI Taxonomy" id="1247613"/>
    <lineage>
        <taxon>Bacteria</taxon>
        <taxon>Pseudomonadati</taxon>
        <taxon>Pseudomonadota</taxon>
        <taxon>Alphaproteobacteria</taxon>
        <taxon>Rhodobacterales</taxon>
        <taxon>Paracoccaceae</taxon>
        <taxon>Pseudooceanicola</taxon>
    </lineage>
</organism>
<name>A0A285JCT2_9RHOB</name>
<dbReference type="Proteomes" id="UP000231655">
    <property type="component" value="Unassembled WGS sequence"/>
</dbReference>
<dbReference type="InterPro" id="IPR001543">
    <property type="entry name" value="FliN-like_C"/>
</dbReference>
<dbReference type="InterPro" id="IPR036429">
    <property type="entry name" value="SpoA-like_sf"/>
</dbReference>